<dbReference type="EMBL" id="FNTV01000002">
    <property type="protein sequence ID" value="SEF13499.1"/>
    <property type="molecule type" value="Genomic_DNA"/>
</dbReference>
<organism evidence="1 2">
    <name type="scientific">Arthrobacter alpinus</name>
    <dbReference type="NCBI Taxonomy" id="656366"/>
    <lineage>
        <taxon>Bacteria</taxon>
        <taxon>Bacillati</taxon>
        <taxon>Actinomycetota</taxon>
        <taxon>Actinomycetes</taxon>
        <taxon>Micrococcales</taxon>
        <taxon>Micrococcaceae</taxon>
        <taxon>Arthrobacter</taxon>
    </lineage>
</organism>
<name>A0A1H5PHZ8_9MICC</name>
<sequence>MTTPAVGSTSLFSDVTPTRPLTAKEQAAVQLTRRIRISLESAYTLIVEAFESRAWEALGYQSWDMYCKGEFSGMNLQPPLEQREQVILSHA</sequence>
<protein>
    <submittedName>
        <fullName evidence="1">Uncharacterized protein</fullName>
    </submittedName>
</protein>
<reference evidence="1 2" key="1">
    <citation type="submission" date="2016-10" db="EMBL/GenBank/DDBJ databases">
        <authorList>
            <person name="de Groot N.N."/>
        </authorList>
    </citation>
    <scope>NUCLEOTIDE SEQUENCE [LARGE SCALE GENOMIC DNA]</scope>
    <source>
        <strain evidence="1 2">DSM 22274</strain>
    </source>
</reference>
<accession>A0A1H5PHZ8</accession>
<proteinExistence type="predicted"/>
<dbReference type="Proteomes" id="UP000182725">
    <property type="component" value="Unassembled WGS sequence"/>
</dbReference>
<gene>
    <name evidence="1" type="ORF">SAMN04489740_4384</name>
</gene>
<evidence type="ECO:0000313" key="1">
    <source>
        <dbReference type="EMBL" id="SEF13499.1"/>
    </source>
</evidence>
<evidence type="ECO:0000313" key="2">
    <source>
        <dbReference type="Proteomes" id="UP000182725"/>
    </source>
</evidence>
<dbReference type="AlphaFoldDB" id="A0A1H5PHZ8"/>